<dbReference type="InterPro" id="IPR000489">
    <property type="entry name" value="Pterin-binding_dom"/>
</dbReference>
<gene>
    <name evidence="2" type="ORF">GCM10025876_13700</name>
</gene>
<feature type="domain" description="Pterin-binding" evidence="1">
    <location>
        <begin position="2"/>
        <end position="101"/>
    </location>
</feature>
<organism evidence="2 3">
    <name type="scientific">Demequina litorisediminis</name>
    <dbReference type="NCBI Taxonomy" id="1849022"/>
    <lineage>
        <taxon>Bacteria</taxon>
        <taxon>Bacillati</taxon>
        <taxon>Actinomycetota</taxon>
        <taxon>Actinomycetes</taxon>
        <taxon>Micrococcales</taxon>
        <taxon>Demequinaceae</taxon>
        <taxon>Demequina</taxon>
    </lineage>
</organism>
<dbReference type="Pfam" id="PF00809">
    <property type="entry name" value="Pterin_bind"/>
    <property type="match status" value="1"/>
</dbReference>
<dbReference type="RefSeq" id="WP_284327798.1">
    <property type="nucleotide sequence ID" value="NZ_BSUN01000001.1"/>
</dbReference>
<dbReference type="EMBL" id="BSUN01000001">
    <property type="protein sequence ID" value="GMA35166.1"/>
    <property type="molecule type" value="Genomic_DNA"/>
</dbReference>
<proteinExistence type="predicted"/>
<comment type="caution">
    <text evidence="2">The sequence shown here is derived from an EMBL/GenBank/DDBJ whole genome shotgun (WGS) entry which is preliminary data.</text>
</comment>
<sequence>MTLVMGILNVTPDSFSDGGRWNTADAAIAQGVRLAADGAGIVDVGGESTRPGAERVSAEEELARVVPVIEALTARGITTSIDTMRAATARAAVEAGASLRQ</sequence>
<keyword evidence="3" id="KW-1185">Reference proteome</keyword>
<dbReference type="PANTHER" id="PTHR20941:SF1">
    <property type="entry name" value="FOLIC ACID SYNTHESIS PROTEIN FOL1"/>
    <property type="match status" value="1"/>
</dbReference>
<name>A0ABQ6ICK3_9MICO</name>
<dbReference type="Gene3D" id="3.20.20.20">
    <property type="entry name" value="Dihydropteroate synthase-like"/>
    <property type="match status" value="1"/>
</dbReference>
<dbReference type="PROSITE" id="PS00792">
    <property type="entry name" value="DHPS_1"/>
    <property type="match status" value="1"/>
</dbReference>
<protein>
    <recommendedName>
        <fullName evidence="1">Pterin-binding domain-containing protein</fullName>
    </recommendedName>
</protein>
<dbReference type="PROSITE" id="PS00793">
    <property type="entry name" value="DHPS_2"/>
    <property type="match status" value="1"/>
</dbReference>
<dbReference type="InterPro" id="IPR011005">
    <property type="entry name" value="Dihydropteroate_synth-like_sf"/>
</dbReference>
<accession>A0ABQ6ICK3</accession>
<dbReference type="Proteomes" id="UP001157125">
    <property type="component" value="Unassembled WGS sequence"/>
</dbReference>
<evidence type="ECO:0000259" key="1">
    <source>
        <dbReference type="PROSITE" id="PS50972"/>
    </source>
</evidence>
<dbReference type="PROSITE" id="PS50972">
    <property type="entry name" value="PTERIN_BINDING"/>
    <property type="match status" value="1"/>
</dbReference>
<evidence type="ECO:0000313" key="3">
    <source>
        <dbReference type="Proteomes" id="UP001157125"/>
    </source>
</evidence>
<reference evidence="3" key="1">
    <citation type="journal article" date="2019" name="Int. J. Syst. Evol. Microbiol.">
        <title>The Global Catalogue of Microorganisms (GCM) 10K type strain sequencing project: providing services to taxonomists for standard genome sequencing and annotation.</title>
        <authorList>
            <consortium name="The Broad Institute Genomics Platform"/>
            <consortium name="The Broad Institute Genome Sequencing Center for Infectious Disease"/>
            <person name="Wu L."/>
            <person name="Ma J."/>
        </authorList>
    </citation>
    <scope>NUCLEOTIDE SEQUENCE [LARGE SCALE GENOMIC DNA]</scope>
    <source>
        <strain evidence="3">NBRC 112299</strain>
    </source>
</reference>
<dbReference type="SUPFAM" id="SSF51717">
    <property type="entry name" value="Dihydropteroate synthetase-like"/>
    <property type="match status" value="1"/>
</dbReference>
<dbReference type="InterPro" id="IPR045031">
    <property type="entry name" value="DHP_synth-like"/>
</dbReference>
<dbReference type="PANTHER" id="PTHR20941">
    <property type="entry name" value="FOLATE SYNTHESIS PROTEINS"/>
    <property type="match status" value="1"/>
</dbReference>
<evidence type="ECO:0000313" key="2">
    <source>
        <dbReference type="EMBL" id="GMA35166.1"/>
    </source>
</evidence>